<dbReference type="STRING" id="1168221.R7YT10"/>
<evidence type="ECO:0000313" key="3">
    <source>
        <dbReference type="Proteomes" id="UP000016924"/>
    </source>
</evidence>
<evidence type="ECO:0000256" key="1">
    <source>
        <dbReference type="SAM" id="MobiDB-lite"/>
    </source>
</evidence>
<dbReference type="Proteomes" id="UP000016924">
    <property type="component" value="Unassembled WGS sequence"/>
</dbReference>
<gene>
    <name evidence="2" type="ORF">W97_04034</name>
</gene>
<dbReference type="Gene3D" id="3.80.10.10">
    <property type="entry name" value="Ribonuclease Inhibitor"/>
    <property type="match status" value="1"/>
</dbReference>
<dbReference type="AlphaFoldDB" id="R7YT10"/>
<dbReference type="OMA" id="EGCTGRW"/>
<proteinExistence type="predicted"/>
<protein>
    <recommendedName>
        <fullName evidence="4">F-box domain-containing protein</fullName>
    </recommendedName>
</protein>
<feature type="compositionally biased region" description="Low complexity" evidence="1">
    <location>
        <begin position="39"/>
        <end position="49"/>
    </location>
</feature>
<evidence type="ECO:0000313" key="2">
    <source>
        <dbReference type="EMBL" id="EON64801.1"/>
    </source>
</evidence>
<dbReference type="EMBL" id="JH767570">
    <property type="protein sequence ID" value="EON64801.1"/>
    <property type="molecule type" value="Genomic_DNA"/>
</dbReference>
<keyword evidence="3" id="KW-1185">Reference proteome</keyword>
<name>R7YT10_CONA1</name>
<feature type="region of interest" description="Disordered" evidence="1">
    <location>
        <begin position="1"/>
        <end position="49"/>
    </location>
</feature>
<dbReference type="InterPro" id="IPR032675">
    <property type="entry name" value="LRR_dom_sf"/>
</dbReference>
<dbReference type="HOGENOM" id="CLU_008827_1_0_1"/>
<dbReference type="OrthoDB" id="3210378at2759"/>
<reference evidence="3" key="1">
    <citation type="submission" date="2012-06" db="EMBL/GenBank/DDBJ databases">
        <title>The genome sequence of Coniosporium apollinis CBS 100218.</title>
        <authorList>
            <consortium name="The Broad Institute Genome Sequencing Platform"/>
            <person name="Cuomo C."/>
            <person name="Gorbushina A."/>
            <person name="Noack S."/>
            <person name="Walker B."/>
            <person name="Young S.K."/>
            <person name="Zeng Q."/>
            <person name="Gargeya S."/>
            <person name="Fitzgerald M."/>
            <person name="Haas B."/>
            <person name="Abouelleil A."/>
            <person name="Alvarado L."/>
            <person name="Arachchi H.M."/>
            <person name="Berlin A.M."/>
            <person name="Chapman S.B."/>
            <person name="Goldberg J."/>
            <person name="Griggs A."/>
            <person name="Gujja S."/>
            <person name="Hansen M."/>
            <person name="Howarth C."/>
            <person name="Imamovic A."/>
            <person name="Larimer J."/>
            <person name="McCowan C."/>
            <person name="Montmayeur A."/>
            <person name="Murphy C."/>
            <person name="Neiman D."/>
            <person name="Pearson M."/>
            <person name="Priest M."/>
            <person name="Roberts A."/>
            <person name="Saif S."/>
            <person name="Shea T."/>
            <person name="Sisk P."/>
            <person name="Sykes S."/>
            <person name="Wortman J."/>
            <person name="Nusbaum C."/>
            <person name="Birren B."/>
        </authorList>
    </citation>
    <scope>NUCLEOTIDE SEQUENCE [LARGE SCALE GENOMIC DNA]</scope>
    <source>
        <strain evidence="3">CBS 100218</strain>
    </source>
</reference>
<dbReference type="GeneID" id="19901345"/>
<dbReference type="eggNOG" id="ENOG502R4KZ">
    <property type="taxonomic scope" value="Eukaryota"/>
</dbReference>
<evidence type="ECO:0008006" key="4">
    <source>
        <dbReference type="Google" id="ProtNLM"/>
    </source>
</evidence>
<sequence length="654" mass="72619">MPPMPRLLSASKDVLIPDDAGSRSNASRAWNPAADKDASTASTTSSRSSLYSVRSMTDSMLSRRSSTTSYTGSSVYSANMEIVPTLTRTPWELERNKRPWSQHSRRSRPASVLSARVFRELPREIYSCILQQLEALHFQSPLNSCATCYLRDVQNLALTSRAWEKVARQQLYGSVRIPADKIDAESKKSKTKTANRIKILRRTLRERSGLAKLVREIHVPELQRVYQQSLPQERSQLIDSLASLVMACPNLEKLVGLYPTYEHEFDRLTHALSTRSSLKERAWIIRNTKRRDSGCFDGKEEEMYYASYSDPVEMFLQQHESWPNLQTLVLHAQNAGSMNFRAFIATFRQLPNLKNLYISSFGSDEFNDRTLLALPALRSLRLQDLHGLTDRGLLRFAGSDAAKGLRKLSLIDLEIMLLPVITKFLSTAENLKRFTLVQDGSPGLPPGAIMRIPALSSKSVEFLHWDILVPGSANEDLASSIAAGGFPSLRTIRAPSDHDGLLQNLCRPVAQITQDSDHHLLSQLGGAKLSSFTRYLRTLPAARRAAQRRIEEARRRPAVKIVVECDGVVQSTHTIRSYVGTLGSKIEYLLEPDVPGSEDAVAGIADLLRGGAASWSGNNDVCTGGGKGEASAEAGGWFHAPRQRCASIGLEDLF</sequence>
<dbReference type="RefSeq" id="XP_007780118.1">
    <property type="nucleotide sequence ID" value="XM_007781928.1"/>
</dbReference>
<organism evidence="2 3">
    <name type="scientific">Coniosporium apollinis (strain CBS 100218)</name>
    <name type="common">Rock-inhabiting black yeast</name>
    <dbReference type="NCBI Taxonomy" id="1168221"/>
    <lineage>
        <taxon>Eukaryota</taxon>
        <taxon>Fungi</taxon>
        <taxon>Dikarya</taxon>
        <taxon>Ascomycota</taxon>
        <taxon>Pezizomycotina</taxon>
        <taxon>Dothideomycetes</taxon>
        <taxon>Dothideomycetes incertae sedis</taxon>
        <taxon>Coniosporium</taxon>
    </lineage>
</organism>
<dbReference type="SUPFAM" id="SSF52047">
    <property type="entry name" value="RNI-like"/>
    <property type="match status" value="1"/>
</dbReference>
<accession>R7YT10</accession>